<keyword evidence="2" id="KW-1185">Reference proteome</keyword>
<comment type="caution">
    <text evidence="1">The sequence shown here is derived from an EMBL/GenBank/DDBJ whole genome shotgun (WGS) entry which is preliminary data.</text>
</comment>
<feature type="non-terminal residue" evidence="1">
    <location>
        <position position="54"/>
    </location>
</feature>
<protein>
    <submittedName>
        <fullName evidence="1">35616_t:CDS:1</fullName>
    </submittedName>
</protein>
<evidence type="ECO:0000313" key="1">
    <source>
        <dbReference type="EMBL" id="CAG8754033.1"/>
    </source>
</evidence>
<dbReference type="Proteomes" id="UP000789920">
    <property type="component" value="Unassembled WGS sequence"/>
</dbReference>
<gene>
    <name evidence="1" type="ORF">RPERSI_LOCUS14486</name>
</gene>
<reference evidence="1" key="1">
    <citation type="submission" date="2021-06" db="EMBL/GenBank/DDBJ databases">
        <authorList>
            <person name="Kallberg Y."/>
            <person name="Tangrot J."/>
            <person name="Rosling A."/>
        </authorList>
    </citation>
    <scope>NUCLEOTIDE SEQUENCE</scope>
    <source>
        <strain evidence="1">MA461A</strain>
    </source>
</reference>
<name>A0ACA9QJG7_9GLOM</name>
<proteinExistence type="predicted"/>
<accession>A0ACA9QJG7</accession>
<dbReference type="EMBL" id="CAJVQC010033482">
    <property type="protein sequence ID" value="CAG8754033.1"/>
    <property type="molecule type" value="Genomic_DNA"/>
</dbReference>
<organism evidence="1 2">
    <name type="scientific">Racocetra persica</name>
    <dbReference type="NCBI Taxonomy" id="160502"/>
    <lineage>
        <taxon>Eukaryota</taxon>
        <taxon>Fungi</taxon>
        <taxon>Fungi incertae sedis</taxon>
        <taxon>Mucoromycota</taxon>
        <taxon>Glomeromycotina</taxon>
        <taxon>Glomeromycetes</taxon>
        <taxon>Diversisporales</taxon>
        <taxon>Gigasporaceae</taxon>
        <taxon>Racocetra</taxon>
    </lineage>
</organism>
<evidence type="ECO:0000313" key="2">
    <source>
        <dbReference type="Proteomes" id="UP000789920"/>
    </source>
</evidence>
<sequence length="54" mass="6473">MADRWLLDDNFERILEWLNKQDKDQYTKIPEQTISRITTRPSSPTSPTFFDKAK</sequence>